<evidence type="ECO:0000256" key="3">
    <source>
        <dbReference type="ARBA" id="ARBA00022679"/>
    </source>
</evidence>
<dbReference type="PANTHER" id="PTHR43009:SF7">
    <property type="entry name" value="HOMOGENTISATE GERANYLGERANYLTRANSFERASE, CHLOROPLASTIC"/>
    <property type="match status" value="1"/>
</dbReference>
<dbReference type="InterPro" id="IPR000537">
    <property type="entry name" value="UbiA_prenyltransferase"/>
</dbReference>
<feature type="transmembrane region" description="Helical" evidence="7">
    <location>
        <begin position="226"/>
        <end position="252"/>
    </location>
</feature>
<dbReference type="PANTHER" id="PTHR43009">
    <property type="entry name" value="HOMOGENTISATE SOLANESYLTRANSFERASE, CHLOROPLASTIC"/>
    <property type="match status" value="1"/>
</dbReference>
<keyword evidence="5 7" id="KW-1133">Transmembrane helix</keyword>
<keyword evidence="4 7" id="KW-0812">Transmembrane</keyword>
<dbReference type="GO" id="GO:0004659">
    <property type="term" value="F:prenyltransferase activity"/>
    <property type="evidence" value="ECO:0007669"/>
    <property type="project" value="InterPro"/>
</dbReference>
<accession>A0A835YU62</accession>
<dbReference type="NCBIfam" id="NF009525">
    <property type="entry name" value="PRK12887.1"/>
    <property type="match status" value="1"/>
</dbReference>
<proteinExistence type="inferred from homology"/>
<dbReference type="EMBL" id="JAFCMP010000323">
    <property type="protein sequence ID" value="KAG5181455.1"/>
    <property type="molecule type" value="Genomic_DNA"/>
</dbReference>
<feature type="transmembrane region" description="Helical" evidence="7">
    <location>
        <begin position="67"/>
        <end position="90"/>
    </location>
</feature>
<dbReference type="InterPro" id="IPR044502">
    <property type="entry name" value="AtHST-like"/>
</dbReference>
<dbReference type="OrthoDB" id="1502398at2759"/>
<feature type="transmembrane region" description="Helical" evidence="7">
    <location>
        <begin position="195"/>
        <end position="214"/>
    </location>
</feature>
<feature type="transmembrane region" description="Helical" evidence="7">
    <location>
        <begin position="111"/>
        <end position="130"/>
    </location>
</feature>
<evidence type="ECO:0000256" key="6">
    <source>
        <dbReference type="ARBA" id="ARBA00023136"/>
    </source>
</evidence>
<comment type="caution">
    <text evidence="8">The sequence shown here is derived from an EMBL/GenBank/DDBJ whole genome shotgun (WGS) entry which is preliminary data.</text>
</comment>
<dbReference type="Pfam" id="PF01040">
    <property type="entry name" value="UbiA"/>
    <property type="match status" value="1"/>
</dbReference>
<feature type="transmembrane region" description="Helical" evidence="7">
    <location>
        <begin position="136"/>
        <end position="154"/>
    </location>
</feature>
<keyword evidence="6 7" id="KW-0472">Membrane</keyword>
<dbReference type="GO" id="GO:0016020">
    <property type="term" value="C:membrane"/>
    <property type="evidence" value="ECO:0007669"/>
    <property type="project" value="UniProtKB-SubCell"/>
</dbReference>
<dbReference type="AlphaFoldDB" id="A0A835YU62"/>
<keyword evidence="3 8" id="KW-0808">Transferase</keyword>
<dbReference type="InterPro" id="IPR044878">
    <property type="entry name" value="UbiA_sf"/>
</dbReference>
<evidence type="ECO:0000256" key="5">
    <source>
        <dbReference type="ARBA" id="ARBA00022989"/>
    </source>
</evidence>
<gene>
    <name evidence="8" type="ORF">JKP88DRAFT_199872</name>
</gene>
<organism evidence="8 9">
    <name type="scientific">Tribonema minus</name>
    <dbReference type="NCBI Taxonomy" id="303371"/>
    <lineage>
        <taxon>Eukaryota</taxon>
        <taxon>Sar</taxon>
        <taxon>Stramenopiles</taxon>
        <taxon>Ochrophyta</taxon>
        <taxon>PX clade</taxon>
        <taxon>Xanthophyceae</taxon>
        <taxon>Tribonematales</taxon>
        <taxon>Tribonemataceae</taxon>
        <taxon>Tribonema</taxon>
    </lineage>
</organism>
<sequence>MSSAAERSVEGTSTGEPGKGVRATAKSIYKFTRPHTIRGTILASLTGVARALIETPTAVELRLIPRAIMGMLALLLGNAYIVGINQIYDVDVDRINKPFLPMAAGEMGKKAAWAVVLTSMICGPLIVSQLFSPVIMGLYCFGLVIGGLYSVPPFQTKRNPFLAGLTIACVRGFLLNFGVYYAVKEALGIPFKWNRAVIFLARFMTVFAGVIAVTKDLPDVEGDKQYNISTFAVRAGVARIANAACIVLGLNYVSAIVEAALVPAFNKAIMIAGHSAFALYLYRARTKLQPDSKESVKAFYARIWDLFYLEYLLYPFI</sequence>
<evidence type="ECO:0000313" key="9">
    <source>
        <dbReference type="Proteomes" id="UP000664859"/>
    </source>
</evidence>
<evidence type="ECO:0000256" key="4">
    <source>
        <dbReference type="ARBA" id="ARBA00022692"/>
    </source>
</evidence>
<comment type="subcellular location">
    <subcellularLocation>
        <location evidence="1">Membrane</location>
        <topology evidence="1">Multi-pass membrane protein</topology>
    </subcellularLocation>
</comment>
<evidence type="ECO:0000256" key="1">
    <source>
        <dbReference type="ARBA" id="ARBA00004141"/>
    </source>
</evidence>
<dbReference type="Proteomes" id="UP000664859">
    <property type="component" value="Unassembled WGS sequence"/>
</dbReference>
<evidence type="ECO:0000313" key="8">
    <source>
        <dbReference type="EMBL" id="KAG5181455.1"/>
    </source>
</evidence>
<keyword evidence="9" id="KW-1185">Reference proteome</keyword>
<reference evidence="8" key="1">
    <citation type="submission" date="2021-02" db="EMBL/GenBank/DDBJ databases">
        <title>First Annotated Genome of the Yellow-green Alga Tribonema minus.</title>
        <authorList>
            <person name="Mahan K.M."/>
        </authorList>
    </citation>
    <scope>NUCLEOTIDE SEQUENCE</scope>
    <source>
        <strain evidence="8">UTEX B ZZ1240</strain>
    </source>
</reference>
<dbReference type="CDD" id="cd13960">
    <property type="entry name" value="PT_UbiA_HPT1"/>
    <property type="match status" value="1"/>
</dbReference>
<protein>
    <submittedName>
        <fullName evidence="8">Tocopherol polyprenyltransferase-like protein</fullName>
    </submittedName>
</protein>
<evidence type="ECO:0000256" key="7">
    <source>
        <dbReference type="SAM" id="Phobius"/>
    </source>
</evidence>
<comment type="similarity">
    <text evidence="2">Belongs to the UbiA prenyltransferase family.</text>
</comment>
<feature type="transmembrane region" description="Helical" evidence="7">
    <location>
        <begin position="264"/>
        <end position="282"/>
    </location>
</feature>
<name>A0A835YU62_9STRA</name>
<feature type="transmembrane region" description="Helical" evidence="7">
    <location>
        <begin position="161"/>
        <end position="183"/>
    </location>
</feature>
<dbReference type="Gene3D" id="1.10.357.140">
    <property type="entry name" value="UbiA prenyltransferase"/>
    <property type="match status" value="1"/>
</dbReference>
<evidence type="ECO:0000256" key="2">
    <source>
        <dbReference type="ARBA" id="ARBA00005985"/>
    </source>
</evidence>